<name>A0A8H7BRV1_9FUNG</name>
<proteinExistence type="predicted"/>
<protein>
    <submittedName>
        <fullName evidence="3">Uncharacterized protein</fullName>
    </submittedName>
</protein>
<feature type="region of interest" description="Disordered" evidence="1">
    <location>
        <begin position="1"/>
        <end position="87"/>
    </location>
</feature>
<feature type="transmembrane region" description="Helical" evidence="2">
    <location>
        <begin position="163"/>
        <end position="183"/>
    </location>
</feature>
<evidence type="ECO:0000256" key="2">
    <source>
        <dbReference type="SAM" id="Phobius"/>
    </source>
</evidence>
<keyword evidence="2" id="KW-0812">Transmembrane</keyword>
<feature type="compositionally biased region" description="Polar residues" evidence="1">
    <location>
        <begin position="37"/>
        <end position="52"/>
    </location>
</feature>
<dbReference type="Proteomes" id="UP000605846">
    <property type="component" value="Unassembled WGS sequence"/>
</dbReference>
<reference evidence="3" key="1">
    <citation type="submission" date="2020-01" db="EMBL/GenBank/DDBJ databases">
        <title>Genome Sequencing of Three Apophysomyces-Like Fungal Strains Confirms a Novel Fungal Genus in the Mucoromycota with divergent Burkholderia-like Endosymbiotic Bacteria.</title>
        <authorList>
            <person name="Stajich J.E."/>
            <person name="Macias A.M."/>
            <person name="Carter-House D."/>
            <person name="Lovett B."/>
            <person name="Kasson L.R."/>
            <person name="Berry K."/>
            <person name="Grigoriev I."/>
            <person name="Chang Y."/>
            <person name="Spatafora J."/>
            <person name="Kasson M.T."/>
        </authorList>
    </citation>
    <scope>NUCLEOTIDE SEQUENCE</scope>
    <source>
        <strain evidence="3">NRRL A-21654</strain>
    </source>
</reference>
<feature type="compositionally biased region" description="Polar residues" evidence="1">
    <location>
        <begin position="71"/>
        <end position="87"/>
    </location>
</feature>
<accession>A0A8H7BRV1</accession>
<keyword evidence="2" id="KW-1133">Transmembrane helix</keyword>
<comment type="caution">
    <text evidence="3">The sequence shown here is derived from an EMBL/GenBank/DDBJ whole genome shotgun (WGS) entry which is preliminary data.</text>
</comment>
<organism evidence="3 4">
    <name type="scientific">Apophysomyces ossiformis</name>
    <dbReference type="NCBI Taxonomy" id="679940"/>
    <lineage>
        <taxon>Eukaryota</taxon>
        <taxon>Fungi</taxon>
        <taxon>Fungi incertae sedis</taxon>
        <taxon>Mucoromycota</taxon>
        <taxon>Mucoromycotina</taxon>
        <taxon>Mucoromycetes</taxon>
        <taxon>Mucorales</taxon>
        <taxon>Mucorineae</taxon>
        <taxon>Mucoraceae</taxon>
        <taxon>Apophysomyces</taxon>
    </lineage>
</organism>
<sequence>MDKKSLRNPPDCDERVPPPPYTESENTAYNPAYLHSNRATPSYPSYSTQTHEPSAPPSPQQHQSLYPQLPSPSQRHIPQSPPTQAQVSPHQYSTYQTVLIPDNTYYRIRQQPLILRDFDDRRFPMAALFFLFGWLCPLLWVMGACCCAGSRNRYEAWWGKVNFFMAVVLILSSIVYSMVAIAVGDWNYLFWKLG</sequence>
<evidence type="ECO:0000256" key="1">
    <source>
        <dbReference type="SAM" id="MobiDB-lite"/>
    </source>
</evidence>
<gene>
    <name evidence="3" type="ORF">EC973_009564</name>
</gene>
<dbReference type="OrthoDB" id="2289831at2759"/>
<keyword evidence="4" id="KW-1185">Reference proteome</keyword>
<feature type="compositionally biased region" description="Basic and acidic residues" evidence="1">
    <location>
        <begin position="1"/>
        <end position="16"/>
    </location>
</feature>
<evidence type="ECO:0000313" key="4">
    <source>
        <dbReference type="Proteomes" id="UP000605846"/>
    </source>
</evidence>
<keyword evidence="2" id="KW-0472">Membrane</keyword>
<evidence type="ECO:0000313" key="3">
    <source>
        <dbReference type="EMBL" id="KAF7725534.1"/>
    </source>
</evidence>
<dbReference type="EMBL" id="JABAYA010000095">
    <property type="protein sequence ID" value="KAF7725534.1"/>
    <property type="molecule type" value="Genomic_DNA"/>
</dbReference>
<dbReference type="PANTHER" id="PTHR34078">
    <property type="entry name" value="EXPRESSED PROTEIN"/>
    <property type="match status" value="1"/>
</dbReference>
<dbReference type="PANTHER" id="PTHR34078:SF3">
    <property type="entry name" value="TRANSMEMBRANE PROTEIN"/>
    <property type="match status" value="1"/>
</dbReference>
<feature type="transmembrane region" description="Helical" evidence="2">
    <location>
        <begin position="123"/>
        <end position="143"/>
    </location>
</feature>
<dbReference type="AlphaFoldDB" id="A0A8H7BRV1"/>